<feature type="transmembrane region" description="Helical" evidence="1">
    <location>
        <begin position="31"/>
        <end position="52"/>
    </location>
</feature>
<organism evidence="2 3">
    <name type="scientific">Paenibacillus cremeus</name>
    <dbReference type="NCBI Taxonomy" id="2163881"/>
    <lineage>
        <taxon>Bacteria</taxon>
        <taxon>Bacillati</taxon>
        <taxon>Bacillota</taxon>
        <taxon>Bacilli</taxon>
        <taxon>Bacillales</taxon>
        <taxon>Paenibacillaceae</taxon>
        <taxon>Paenibacillus</taxon>
    </lineage>
</organism>
<feature type="transmembrane region" description="Helical" evidence="1">
    <location>
        <begin position="6"/>
        <end position="24"/>
    </location>
</feature>
<feature type="transmembrane region" description="Helical" evidence="1">
    <location>
        <begin position="58"/>
        <end position="78"/>
    </location>
</feature>
<evidence type="ECO:0000256" key="1">
    <source>
        <dbReference type="SAM" id="Phobius"/>
    </source>
</evidence>
<proteinExistence type="predicted"/>
<feature type="transmembrane region" description="Helical" evidence="1">
    <location>
        <begin position="85"/>
        <end position="105"/>
    </location>
</feature>
<protein>
    <recommendedName>
        <fullName evidence="4">AgrC</fullName>
    </recommendedName>
</protein>
<dbReference type="AlphaFoldDB" id="A0A559K3H6"/>
<keyword evidence="1" id="KW-0812">Transmembrane</keyword>
<keyword evidence="1" id="KW-1133">Transmembrane helix</keyword>
<dbReference type="OrthoDB" id="2609172at2"/>
<accession>A0A559K3H6</accession>
<name>A0A559K3H6_9BACL</name>
<keyword evidence="3" id="KW-1185">Reference proteome</keyword>
<evidence type="ECO:0008006" key="4">
    <source>
        <dbReference type="Google" id="ProtNLM"/>
    </source>
</evidence>
<evidence type="ECO:0000313" key="3">
    <source>
        <dbReference type="Proteomes" id="UP000317036"/>
    </source>
</evidence>
<dbReference type="Proteomes" id="UP000317036">
    <property type="component" value="Unassembled WGS sequence"/>
</dbReference>
<gene>
    <name evidence="2" type="ORF">FPZ49_28010</name>
</gene>
<feature type="transmembrane region" description="Helical" evidence="1">
    <location>
        <begin position="125"/>
        <end position="144"/>
    </location>
</feature>
<reference evidence="2 3" key="1">
    <citation type="submission" date="2019-07" db="EMBL/GenBank/DDBJ databases">
        <authorList>
            <person name="Kim J."/>
        </authorList>
    </citation>
    <scope>NUCLEOTIDE SEQUENCE [LARGE SCALE GENOMIC DNA]</scope>
    <source>
        <strain evidence="2 3">JC52</strain>
    </source>
</reference>
<sequence length="241" mass="27637">MLVSYFVKVFFSTIELTAMMVLSLSMFRFQFLYYLHKISGIALLMSLISFYFRDINELSDFAIMPVITTEIILVMIVYRLPIFYSMLVCIPGFLAVTIIEAIVFLTGSKLHIYNEELIRTSATSLAILQIASTVITLLFIYLLRRRKIGFLFKVQNLASRRALKGYNFILSAVLVISLVLVQIELMSINSDSVNNLLSIVMAGIFLIGIAAAYKHNKKIIVDKYERPVKDELHRLLRDENR</sequence>
<evidence type="ECO:0000313" key="2">
    <source>
        <dbReference type="EMBL" id="TVY06694.1"/>
    </source>
</evidence>
<comment type="caution">
    <text evidence="2">The sequence shown here is derived from an EMBL/GenBank/DDBJ whole genome shotgun (WGS) entry which is preliminary data.</text>
</comment>
<feature type="transmembrane region" description="Helical" evidence="1">
    <location>
        <begin position="165"/>
        <end position="183"/>
    </location>
</feature>
<dbReference type="EMBL" id="VNJI01000050">
    <property type="protein sequence ID" value="TVY06694.1"/>
    <property type="molecule type" value="Genomic_DNA"/>
</dbReference>
<feature type="transmembrane region" description="Helical" evidence="1">
    <location>
        <begin position="195"/>
        <end position="213"/>
    </location>
</feature>
<keyword evidence="1" id="KW-0472">Membrane</keyword>